<dbReference type="Proteomes" id="UP000036987">
    <property type="component" value="Unassembled WGS sequence"/>
</dbReference>
<feature type="compositionally biased region" description="Basic and acidic residues" evidence="1">
    <location>
        <begin position="26"/>
        <end position="40"/>
    </location>
</feature>
<dbReference type="AlphaFoldDB" id="A0A0K9PP64"/>
<evidence type="ECO:0000256" key="1">
    <source>
        <dbReference type="SAM" id="MobiDB-lite"/>
    </source>
</evidence>
<gene>
    <name evidence="2" type="ORF">ZOSMA_194G00190</name>
</gene>
<dbReference type="EMBL" id="LFYR01000710">
    <property type="protein sequence ID" value="KMZ70756.1"/>
    <property type="molecule type" value="Genomic_DNA"/>
</dbReference>
<sequence>MKITSLETNAESKSSNANAMAVESAKVSENERASDEKMEVPENEIALDEEMVSQNVNVNEEIADDMPLCLYMPKMKKRKRKTRVESSSSTDGILEYMLHTTINVIKLGPSKRTRNDEETSFEDLPQKSFPPVYNLHSRPRGAKTR</sequence>
<keyword evidence="3" id="KW-1185">Reference proteome</keyword>
<comment type="caution">
    <text evidence="2">The sequence shown here is derived from an EMBL/GenBank/DDBJ whole genome shotgun (WGS) entry which is preliminary data.</text>
</comment>
<feature type="region of interest" description="Disordered" evidence="1">
    <location>
        <begin position="1"/>
        <end position="44"/>
    </location>
</feature>
<feature type="region of interest" description="Disordered" evidence="1">
    <location>
        <begin position="108"/>
        <end position="145"/>
    </location>
</feature>
<feature type="compositionally biased region" description="Polar residues" evidence="1">
    <location>
        <begin position="1"/>
        <end position="18"/>
    </location>
</feature>
<protein>
    <submittedName>
        <fullName evidence="2">Uncharacterized protein</fullName>
    </submittedName>
</protein>
<organism evidence="2 3">
    <name type="scientific">Zostera marina</name>
    <name type="common">Eelgrass</name>
    <dbReference type="NCBI Taxonomy" id="29655"/>
    <lineage>
        <taxon>Eukaryota</taxon>
        <taxon>Viridiplantae</taxon>
        <taxon>Streptophyta</taxon>
        <taxon>Embryophyta</taxon>
        <taxon>Tracheophyta</taxon>
        <taxon>Spermatophyta</taxon>
        <taxon>Magnoliopsida</taxon>
        <taxon>Liliopsida</taxon>
        <taxon>Zosteraceae</taxon>
        <taxon>Zostera</taxon>
    </lineage>
</organism>
<reference evidence="3" key="1">
    <citation type="journal article" date="2016" name="Nature">
        <title>The genome of the seagrass Zostera marina reveals angiosperm adaptation to the sea.</title>
        <authorList>
            <person name="Olsen J.L."/>
            <person name="Rouze P."/>
            <person name="Verhelst B."/>
            <person name="Lin Y.-C."/>
            <person name="Bayer T."/>
            <person name="Collen J."/>
            <person name="Dattolo E."/>
            <person name="De Paoli E."/>
            <person name="Dittami S."/>
            <person name="Maumus F."/>
            <person name="Michel G."/>
            <person name="Kersting A."/>
            <person name="Lauritano C."/>
            <person name="Lohaus R."/>
            <person name="Toepel M."/>
            <person name="Tonon T."/>
            <person name="Vanneste K."/>
            <person name="Amirebrahimi M."/>
            <person name="Brakel J."/>
            <person name="Bostroem C."/>
            <person name="Chovatia M."/>
            <person name="Grimwood J."/>
            <person name="Jenkins J.W."/>
            <person name="Jueterbock A."/>
            <person name="Mraz A."/>
            <person name="Stam W.T."/>
            <person name="Tice H."/>
            <person name="Bornberg-Bauer E."/>
            <person name="Green P.J."/>
            <person name="Pearson G.A."/>
            <person name="Procaccini G."/>
            <person name="Duarte C.M."/>
            <person name="Schmutz J."/>
            <person name="Reusch T.B.H."/>
            <person name="Van de Peer Y."/>
        </authorList>
    </citation>
    <scope>NUCLEOTIDE SEQUENCE [LARGE SCALE GENOMIC DNA]</scope>
    <source>
        <strain evidence="3">cv. Finnish</strain>
    </source>
</reference>
<evidence type="ECO:0000313" key="2">
    <source>
        <dbReference type="EMBL" id="KMZ70756.1"/>
    </source>
</evidence>
<evidence type="ECO:0000313" key="3">
    <source>
        <dbReference type="Proteomes" id="UP000036987"/>
    </source>
</evidence>
<accession>A0A0K9PP64</accession>
<name>A0A0K9PP64_ZOSMR</name>
<proteinExistence type="predicted"/>